<dbReference type="PANTHER" id="PTHR11766:SF1">
    <property type="entry name" value="TYROSINE--TRNA LIGASE"/>
    <property type="match status" value="1"/>
</dbReference>
<reference evidence="13" key="1">
    <citation type="submission" date="2016-04" db="EMBL/GenBank/DDBJ databases">
        <title>The genome sequence project of a novel Fervidobacterium isolate from a hot spring in Thailand.</title>
        <authorList>
            <person name="Gonzalez J.M."/>
            <person name="Cuecas A."/>
            <person name="Kanoksilapatham W."/>
        </authorList>
    </citation>
    <scope>NUCLEOTIDE SEQUENCE [LARGE SCALE GENOMIC DNA]</scope>
    <source>
        <strain evidence="13">FC2004</strain>
    </source>
</reference>
<keyword evidence="3 10" id="KW-0436">Ligase</keyword>
<evidence type="ECO:0000256" key="11">
    <source>
        <dbReference type="PROSITE-ProRule" id="PRU00182"/>
    </source>
</evidence>
<keyword evidence="7 10" id="KW-0648">Protein biosynthesis</keyword>
<evidence type="ECO:0000313" key="13">
    <source>
        <dbReference type="Proteomes" id="UP000094570"/>
    </source>
</evidence>
<dbReference type="FunFam" id="1.10.240.10:FF:000006">
    <property type="entry name" value="Tyrosine--tRNA ligase"/>
    <property type="match status" value="1"/>
</dbReference>
<evidence type="ECO:0000256" key="2">
    <source>
        <dbReference type="ARBA" id="ARBA00022490"/>
    </source>
</evidence>
<dbReference type="InterPro" id="IPR014729">
    <property type="entry name" value="Rossmann-like_a/b/a_fold"/>
</dbReference>
<comment type="subunit">
    <text evidence="1 10">Homodimer.</text>
</comment>
<dbReference type="InterPro" id="IPR024108">
    <property type="entry name" value="Tyr-tRNA-ligase_bac_2"/>
</dbReference>
<comment type="caution">
    <text evidence="12">The sequence shown here is derived from an EMBL/GenBank/DDBJ whole genome shotgun (WGS) entry which is preliminary data.</text>
</comment>
<dbReference type="Gene3D" id="3.40.50.620">
    <property type="entry name" value="HUPs"/>
    <property type="match status" value="1"/>
</dbReference>
<keyword evidence="8 10" id="KW-0030">Aminoacyl-tRNA synthetase</keyword>
<dbReference type="GO" id="GO:0003723">
    <property type="term" value="F:RNA binding"/>
    <property type="evidence" value="ECO:0007669"/>
    <property type="project" value="UniProtKB-KW"/>
</dbReference>
<dbReference type="InterPro" id="IPR002307">
    <property type="entry name" value="Tyr-tRNA-ligase"/>
</dbReference>
<dbReference type="STRING" id="1008305.A4H02_02100"/>
<dbReference type="SUPFAM" id="SSF52374">
    <property type="entry name" value="Nucleotidylyl transferase"/>
    <property type="match status" value="1"/>
</dbReference>
<gene>
    <name evidence="10" type="primary">tyrS</name>
    <name evidence="12" type="ORF">A4H02_02100</name>
</gene>
<dbReference type="NCBIfam" id="TIGR00234">
    <property type="entry name" value="tyrS"/>
    <property type="match status" value="1"/>
</dbReference>
<keyword evidence="2 10" id="KW-0963">Cytoplasm</keyword>
<dbReference type="PANTHER" id="PTHR11766">
    <property type="entry name" value="TYROSYL-TRNA SYNTHETASE"/>
    <property type="match status" value="1"/>
</dbReference>
<dbReference type="Gene3D" id="1.10.240.10">
    <property type="entry name" value="Tyrosyl-Transfer RNA Synthetase"/>
    <property type="match status" value="1"/>
</dbReference>
<dbReference type="GO" id="GO:0004831">
    <property type="term" value="F:tyrosine-tRNA ligase activity"/>
    <property type="evidence" value="ECO:0007669"/>
    <property type="project" value="UniProtKB-UniRule"/>
</dbReference>
<organism evidence="12 13">
    <name type="scientific">Fervidobacterium thailandense</name>
    <dbReference type="NCBI Taxonomy" id="1008305"/>
    <lineage>
        <taxon>Bacteria</taxon>
        <taxon>Thermotogati</taxon>
        <taxon>Thermotogota</taxon>
        <taxon>Thermotogae</taxon>
        <taxon>Thermotogales</taxon>
        <taxon>Fervidobacteriaceae</taxon>
        <taxon>Fervidobacterium</taxon>
    </lineage>
</organism>
<dbReference type="GO" id="GO:0006437">
    <property type="term" value="P:tyrosyl-tRNA aminoacylation"/>
    <property type="evidence" value="ECO:0007669"/>
    <property type="project" value="UniProtKB-UniRule"/>
</dbReference>
<feature type="short sequence motif" description="'KMSKS' region" evidence="10">
    <location>
        <begin position="226"/>
        <end position="230"/>
    </location>
</feature>
<evidence type="ECO:0000256" key="1">
    <source>
        <dbReference type="ARBA" id="ARBA00011738"/>
    </source>
</evidence>
<dbReference type="InterPro" id="IPR002305">
    <property type="entry name" value="aa-tRNA-synth_Ic"/>
</dbReference>
<accession>A0A1E3G4B0</accession>
<dbReference type="FunFam" id="3.40.50.620:FF:000061">
    <property type="entry name" value="Tyrosine--tRNA ligase"/>
    <property type="match status" value="1"/>
</dbReference>
<proteinExistence type="inferred from homology"/>
<keyword evidence="6 11" id="KW-0694">RNA-binding</keyword>
<evidence type="ECO:0000256" key="8">
    <source>
        <dbReference type="ARBA" id="ARBA00023146"/>
    </source>
</evidence>
<dbReference type="PRINTS" id="PR01040">
    <property type="entry name" value="TRNASYNTHTYR"/>
</dbReference>
<sequence>MLSPERQLEILKRNVVDLVNEEELLERLKTGRPLRVKLGVDPSRPDLHLGHAVVLRKLKEFQDLGHHVILIIGDFTAMIGDPSGRNTTRPMLSREEVQENAKTYAQQAFMILDREKTEIRYNNEWLGAMTFADVVKLAGKYTVARMLEREDFAKRYAEGSPISIAEFLYPLAQAYDSVAIQADVELGGTDQLFNLLVGRKIQEEYGLKPQIVMTMPIIEGTDGKLKMSKSYNNYIGFTDEPKDMYGKVMSIPDELIVKYARLLTDTPEEVLTKMEREISEKLVNPRDYKMWLAREIVKQFHGEEKAKEAEEYFVTVFQKKEIPDEMPQVQVPKGSYNVVDLLEKLNIGSRSEIKRLIMQGGVYWDSNRIDNFKSSVEIVGEHILRIGKRVFIRVLGI</sequence>
<evidence type="ECO:0000256" key="9">
    <source>
        <dbReference type="ARBA" id="ARBA00048248"/>
    </source>
</evidence>
<comment type="similarity">
    <text evidence="10">Belongs to the class-I aminoacyl-tRNA synthetase family. TyrS type 2 subfamily.</text>
</comment>
<dbReference type="Proteomes" id="UP000094570">
    <property type="component" value="Unassembled WGS sequence"/>
</dbReference>
<dbReference type="Pfam" id="PF00579">
    <property type="entry name" value="tRNA-synt_1b"/>
    <property type="match status" value="1"/>
</dbReference>
<dbReference type="GO" id="GO:0005524">
    <property type="term" value="F:ATP binding"/>
    <property type="evidence" value="ECO:0007669"/>
    <property type="project" value="UniProtKB-UniRule"/>
</dbReference>
<dbReference type="EC" id="6.1.1.1" evidence="10"/>
<comment type="function">
    <text evidence="10">Catalyzes the attachment of tyrosine to tRNA(Tyr) in a two-step reaction: tyrosine is first activated by ATP to form Tyr-AMP and then transferred to the acceptor end of tRNA(Tyr).</text>
</comment>
<dbReference type="CDD" id="cd00805">
    <property type="entry name" value="TyrRS_core"/>
    <property type="match status" value="1"/>
</dbReference>
<dbReference type="OrthoDB" id="9804243at2"/>
<dbReference type="AlphaFoldDB" id="A0A1E3G4B0"/>
<evidence type="ECO:0000256" key="7">
    <source>
        <dbReference type="ARBA" id="ARBA00022917"/>
    </source>
</evidence>
<dbReference type="HAMAP" id="MF_02007">
    <property type="entry name" value="Tyr_tRNA_synth_type2"/>
    <property type="match status" value="1"/>
</dbReference>
<dbReference type="InterPro" id="IPR036986">
    <property type="entry name" value="S4_RNA-bd_sf"/>
</dbReference>
<keyword evidence="13" id="KW-1185">Reference proteome</keyword>
<dbReference type="EMBL" id="LWAF01000002">
    <property type="protein sequence ID" value="ODN31087.1"/>
    <property type="molecule type" value="Genomic_DNA"/>
</dbReference>
<dbReference type="RefSeq" id="WP_069292511.1">
    <property type="nucleotide sequence ID" value="NZ_CP140110.1"/>
</dbReference>
<protein>
    <recommendedName>
        <fullName evidence="10">Tyrosine--tRNA ligase</fullName>
        <ecNumber evidence="10">6.1.1.1</ecNumber>
    </recommendedName>
    <alternativeName>
        <fullName evidence="10">Tyrosyl-tRNA synthetase</fullName>
        <shortName evidence="10">TyrRS</shortName>
    </alternativeName>
</protein>
<feature type="binding site" evidence="10">
    <location>
        <position position="229"/>
    </location>
    <ligand>
        <name>ATP</name>
        <dbReference type="ChEBI" id="CHEBI:30616"/>
    </ligand>
</feature>
<evidence type="ECO:0000313" key="12">
    <source>
        <dbReference type="EMBL" id="ODN31087.1"/>
    </source>
</evidence>
<evidence type="ECO:0000256" key="6">
    <source>
        <dbReference type="ARBA" id="ARBA00022884"/>
    </source>
</evidence>
<comment type="subcellular location">
    <subcellularLocation>
        <location evidence="10">Cytoplasm</location>
    </subcellularLocation>
</comment>
<dbReference type="GO" id="GO:0005829">
    <property type="term" value="C:cytosol"/>
    <property type="evidence" value="ECO:0007669"/>
    <property type="project" value="TreeGrafter"/>
</dbReference>
<dbReference type="SUPFAM" id="SSF55174">
    <property type="entry name" value="Alpha-L RNA-binding motif"/>
    <property type="match status" value="1"/>
</dbReference>
<evidence type="ECO:0000256" key="4">
    <source>
        <dbReference type="ARBA" id="ARBA00022741"/>
    </source>
</evidence>
<evidence type="ECO:0000256" key="3">
    <source>
        <dbReference type="ARBA" id="ARBA00022598"/>
    </source>
</evidence>
<dbReference type="PROSITE" id="PS50889">
    <property type="entry name" value="S4"/>
    <property type="match status" value="1"/>
</dbReference>
<keyword evidence="4 10" id="KW-0547">Nucleotide-binding</keyword>
<evidence type="ECO:0000256" key="5">
    <source>
        <dbReference type="ARBA" id="ARBA00022840"/>
    </source>
</evidence>
<keyword evidence="5 10" id="KW-0067">ATP-binding</keyword>
<feature type="short sequence motif" description="'HIGH' region" evidence="10">
    <location>
        <begin position="42"/>
        <end position="51"/>
    </location>
</feature>
<comment type="catalytic activity">
    <reaction evidence="9 10">
        <text>tRNA(Tyr) + L-tyrosine + ATP = L-tyrosyl-tRNA(Tyr) + AMP + diphosphate + H(+)</text>
        <dbReference type="Rhea" id="RHEA:10220"/>
        <dbReference type="Rhea" id="RHEA-COMP:9706"/>
        <dbReference type="Rhea" id="RHEA-COMP:9707"/>
        <dbReference type="ChEBI" id="CHEBI:15378"/>
        <dbReference type="ChEBI" id="CHEBI:30616"/>
        <dbReference type="ChEBI" id="CHEBI:33019"/>
        <dbReference type="ChEBI" id="CHEBI:58315"/>
        <dbReference type="ChEBI" id="CHEBI:78442"/>
        <dbReference type="ChEBI" id="CHEBI:78536"/>
        <dbReference type="ChEBI" id="CHEBI:456215"/>
        <dbReference type="EC" id="6.1.1.1"/>
    </reaction>
</comment>
<dbReference type="InterPro" id="IPR024088">
    <property type="entry name" value="Tyr-tRNA-ligase_bac-type"/>
</dbReference>
<name>A0A1E3G4B0_9BACT</name>
<evidence type="ECO:0000256" key="10">
    <source>
        <dbReference type="HAMAP-Rule" id="MF_02007"/>
    </source>
</evidence>
<dbReference type="Gene3D" id="3.10.290.10">
    <property type="entry name" value="RNA-binding S4 domain"/>
    <property type="match status" value="1"/>
</dbReference>